<accession>A0AAN9EMW3</accession>
<sequence>MQCFITLNIDIEIDCGLSIQLLISQSSGICWTGSEGKPEGSNFPRASCRGISCRRKGRLAELVKSLEDLEIHL</sequence>
<proteinExistence type="predicted"/>
<evidence type="ECO:0000313" key="1">
    <source>
        <dbReference type="EMBL" id="KAK7260181.1"/>
    </source>
</evidence>
<evidence type="ECO:0000313" key="2">
    <source>
        <dbReference type="Proteomes" id="UP001372338"/>
    </source>
</evidence>
<comment type="caution">
    <text evidence="1">The sequence shown here is derived from an EMBL/GenBank/DDBJ whole genome shotgun (WGS) entry which is preliminary data.</text>
</comment>
<keyword evidence="2" id="KW-1185">Reference proteome</keyword>
<gene>
    <name evidence="1" type="ORF">RIF29_26005</name>
</gene>
<dbReference type="AlphaFoldDB" id="A0AAN9EMW3"/>
<dbReference type="Proteomes" id="UP001372338">
    <property type="component" value="Unassembled WGS sequence"/>
</dbReference>
<reference evidence="1 2" key="1">
    <citation type="submission" date="2024-01" db="EMBL/GenBank/DDBJ databases">
        <title>The genomes of 5 underutilized Papilionoideae crops provide insights into root nodulation and disease resistanc.</title>
        <authorList>
            <person name="Yuan L."/>
        </authorList>
    </citation>
    <scope>NUCLEOTIDE SEQUENCE [LARGE SCALE GENOMIC DNA]</scope>
    <source>
        <strain evidence="1">ZHUSHIDOU_FW_LH</strain>
        <tissue evidence="1">Leaf</tissue>
    </source>
</reference>
<dbReference type="EMBL" id="JAYWIO010000005">
    <property type="protein sequence ID" value="KAK7260181.1"/>
    <property type="molecule type" value="Genomic_DNA"/>
</dbReference>
<organism evidence="1 2">
    <name type="scientific">Crotalaria pallida</name>
    <name type="common">Smooth rattlebox</name>
    <name type="synonym">Crotalaria striata</name>
    <dbReference type="NCBI Taxonomy" id="3830"/>
    <lineage>
        <taxon>Eukaryota</taxon>
        <taxon>Viridiplantae</taxon>
        <taxon>Streptophyta</taxon>
        <taxon>Embryophyta</taxon>
        <taxon>Tracheophyta</taxon>
        <taxon>Spermatophyta</taxon>
        <taxon>Magnoliopsida</taxon>
        <taxon>eudicotyledons</taxon>
        <taxon>Gunneridae</taxon>
        <taxon>Pentapetalae</taxon>
        <taxon>rosids</taxon>
        <taxon>fabids</taxon>
        <taxon>Fabales</taxon>
        <taxon>Fabaceae</taxon>
        <taxon>Papilionoideae</taxon>
        <taxon>50 kb inversion clade</taxon>
        <taxon>genistoids sensu lato</taxon>
        <taxon>core genistoids</taxon>
        <taxon>Crotalarieae</taxon>
        <taxon>Crotalaria</taxon>
    </lineage>
</organism>
<protein>
    <submittedName>
        <fullName evidence="1">Uncharacterized protein</fullName>
    </submittedName>
</protein>
<name>A0AAN9EMW3_CROPI</name>